<accession>A0AAV8VVN9</accession>
<evidence type="ECO:0000256" key="8">
    <source>
        <dbReference type="ARBA" id="ARBA00023140"/>
    </source>
</evidence>
<dbReference type="SUPFAM" id="SSF56176">
    <property type="entry name" value="FAD-binding/transporter-associated domain-like"/>
    <property type="match status" value="2"/>
</dbReference>
<dbReference type="FunFam" id="3.30.465.10:FF:000001">
    <property type="entry name" value="D-2-hydroxyglutarate dehydrogenase, mitochondrial"/>
    <property type="match status" value="2"/>
</dbReference>
<gene>
    <name evidence="14" type="ORF">NQ315_008134</name>
</gene>
<dbReference type="PANTHER" id="PTHR43716">
    <property type="entry name" value="D-2-HYDROXYGLUTARATE DEHYDROGENASE, MITOCHONDRIAL"/>
    <property type="match status" value="1"/>
</dbReference>
<dbReference type="InterPro" id="IPR004113">
    <property type="entry name" value="FAD-bd_oxidored_4_C"/>
</dbReference>
<keyword evidence="8" id="KW-0576">Peroxisome</keyword>
<dbReference type="GO" id="GO:0051990">
    <property type="term" value="F:(R)-2-hydroxyglutarate dehydrogenase activity"/>
    <property type="evidence" value="ECO:0007669"/>
    <property type="project" value="UniProtKB-EC"/>
</dbReference>
<name>A0AAV8VVN9_9CUCU</name>
<dbReference type="EC" id="1.1.99.39" evidence="9"/>
<dbReference type="GO" id="GO:0005739">
    <property type="term" value="C:mitochondrion"/>
    <property type="evidence" value="ECO:0007669"/>
    <property type="project" value="TreeGrafter"/>
</dbReference>
<keyword evidence="15" id="KW-1185">Reference proteome</keyword>
<evidence type="ECO:0000256" key="9">
    <source>
        <dbReference type="ARBA" id="ARBA00039003"/>
    </source>
</evidence>
<dbReference type="FunFam" id="1.10.45.10:FF:000001">
    <property type="entry name" value="D-lactate dehydrogenase mitochondrial"/>
    <property type="match status" value="2"/>
</dbReference>
<dbReference type="Gene3D" id="3.30.70.2190">
    <property type="match status" value="2"/>
</dbReference>
<dbReference type="FunFam" id="3.30.43.10:FF:000011">
    <property type="entry name" value="D-lactate dehydrogenase (Cytochrome)"/>
    <property type="match status" value="2"/>
</dbReference>
<evidence type="ECO:0000313" key="14">
    <source>
        <dbReference type="EMBL" id="KAJ8918437.1"/>
    </source>
</evidence>
<dbReference type="InterPro" id="IPR016164">
    <property type="entry name" value="FAD-linked_Oxase-like_C"/>
</dbReference>
<feature type="domain" description="FAD-binding PCMH-type" evidence="13">
    <location>
        <begin position="87"/>
        <end position="266"/>
    </location>
</feature>
<dbReference type="InterPro" id="IPR006094">
    <property type="entry name" value="Oxid_FAD_bind_N"/>
</dbReference>
<keyword evidence="7" id="KW-0560">Oxidoreductase</keyword>
<reference evidence="14 15" key="1">
    <citation type="journal article" date="2023" name="Insect Mol. Biol.">
        <title>Genome sequencing provides insights into the evolution of gene families encoding plant cell wall-degrading enzymes in longhorned beetles.</title>
        <authorList>
            <person name="Shin N.R."/>
            <person name="Okamura Y."/>
            <person name="Kirsch R."/>
            <person name="Pauchet Y."/>
        </authorList>
    </citation>
    <scope>NUCLEOTIDE SEQUENCE [LARGE SCALE GENOMIC DNA]</scope>
    <source>
        <strain evidence="14">EAD_L_NR</strain>
    </source>
</reference>
<dbReference type="InterPro" id="IPR016169">
    <property type="entry name" value="FAD-bd_PCMH_sub2"/>
</dbReference>
<dbReference type="FunFam" id="3.30.70.2190:FF:000001">
    <property type="entry name" value="D-2-hydroxyglutarate dehydrogenase mitochondrial"/>
    <property type="match status" value="2"/>
</dbReference>
<evidence type="ECO:0000256" key="3">
    <source>
        <dbReference type="ARBA" id="ARBA00008000"/>
    </source>
</evidence>
<dbReference type="Gene3D" id="3.30.70.2740">
    <property type="match status" value="2"/>
</dbReference>
<comment type="cofactor">
    <cofactor evidence="1">
        <name>FAD</name>
        <dbReference type="ChEBI" id="CHEBI:57692"/>
    </cofactor>
</comment>
<evidence type="ECO:0000256" key="11">
    <source>
        <dbReference type="ARBA" id="ARBA00045410"/>
    </source>
</evidence>
<dbReference type="Pfam" id="PF01565">
    <property type="entry name" value="FAD_binding_4"/>
    <property type="match status" value="2"/>
</dbReference>
<dbReference type="Gene3D" id="3.30.43.10">
    <property type="entry name" value="Uridine Diphospho-n-acetylenolpyruvylglucosamine Reductase, domain 2"/>
    <property type="match status" value="2"/>
</dbReference>
<evidence type="ECO:0000256" key="6">
    <source>
        <dbReference type="ARBA" id="ARBA00022827"/>
    </source>
</evidence>
<dbReference type="GO" id="GO:0071949">
    <property type="term" value="F:FAD binding"/>
    <property type="evidence" value="ECO:0007669"/>
    <property type="project" value="InterPro"/>
</dbReference>
<comment type="function">
    <text evidence="11">Catalyzes the oxidation of D-2-hydroxyglutarate (D-2-HG) to alpha-ketoglutarate. Also catalyzes the oxidation of other D-2-hydroxyacids, such as D-malate (D-MAL) and D-lactate (D-LAC). Exhibits high activities towards D-2-HG and D-MAL but a very weak activity towards D-LAC.</text>
</comment>
<dbReference type="AlphaFoldDB" id="A0AAV8VVN9"/>
<keyword evidence="6" id="KW-0274">FAD</keyword>
<comment type="similarity">
    <text evidence="3">Belongs to the FAD-binding oxidoreductase/transferase type 4 family.</text>
</comment>
<evidence type="ECO:0000256" key="10">
    <source>
        <dbReference type="ARBA" id="ARBA00039639"/>
    </source>
</evidence>
<dbReference type="PANTHER" id="PTHR43716:SF1">
    <property type="entry name" value="D-2-HYDROXYGLUTARATE DEHYDROGENASE, MITOCHONDRIAL"/>
    <property type="match status" value="1"/>
</dbReference>
<evidence type="ECO:0000256" key="12">
    <source>
        <dbReference type="ARBA" id="ARBA00049267"/>
    </source>
</evidence>
<protein>
    <recommendedName>
        <fullName evidence="10">D-2-hydroxyglutarate dehydrogenase, mitochondrial</fullName>
        <ecNumber evidence="9">1.1.99.39</ecNumber>
    </recommendedName>
</protein>
<dbReference type="SUPFAM" id="SSF55103">
    <property type="entry name" value="FAD-linked oxidases, C-terminal domain"/>
    <property type="match status" value="2"/>
</dbReference>
<dbReference type="InterPro" id="IPR016171">
    <property type="entry name" value="Vanillyl_alc_oxidase_C-sub2"/>
</dbReference>
<dbReference type="InterPro" id="IPR016166">
    <property type="entry name" value="FAD-bd_PCMH"/>
</dbReference>
<evidence type="ECO:0000256" key="4">
    <source>
        <dbReference type="ARBA" id="ARBA00011738"/>
    </source>
</evidence>
<evidence type="ECO:0000313" key="15">
    <source>
        <dbReference type="Proteomes" id="UP001159042"/>
    </source>
</evidence>
<dbReference type="InterPro" id="IPR051264">
    <property type="entry name" value="FAD-oxidored/transferase_4"/>
</dbReference>
<dbReference type="Pfam" id="PF02913">
    <property type="entry name" value="FAD-oxidase_C"/>
    <property type="match status" value="2"/>
</dbReference>
<keyword evidence="5" id="KW-0285">Flavoprotein</keyword>
<dbReference type="PROSITE" id="PS51387">
    <property type="entry name" value="FAD_PCMH"/>
    <property type="match status" value="2"/>
</dbReference>
<dbReference type="GO" id="GO:0005777">
    <property type="term" value="C:peroxisome"/>
    <property type="evidence" value="ECO:0007669"/>
    <property type="project" value="UniProtKB-SubCell"/>
</dbReference>
<comment type="subunit">
    <text evidence="4">Homodimer.</text>
</comment>
<comment type="caution">
    <text evidence="14">The sequence shown here is derived from an EMBL/GenBank/DDBJ whole genome shotgun (WGS) entry which is preliminary data.</text>
</comment>
<dbReference type="Gene3D" id="3.30.465.10">
    <property type="match status" value="2"/>
</dbReference>
<feature type="domain" description="FAD-binding PCMH-type" evidence="13">
    <location>
        <begin position="554"/>
        <end position="733"/>
    </location>
</feature>
<dbReference type="EMBL" id="JANEYG010000026">
    <property type="protein sequence ID" value="KAJ8918437.1"/>
    <property type="molecule type" value="Genomic_DNA"/>
</dbReference>
<dbReference type="InterPro" id="IPR036318">
    <property type="entry name" value="FAD-bd_PCMH-like_sf"/>
</dbReference>
<evidence type="ECO:0000256" key="2">
    <source>
        <dbReference type="ARBA" id="ARBA00004275"/>
    </source>
</evidence>
<evidence type="ECO:0000256" key="7">
    <source>
        <dbReference type="ARBA" id="ARBA00023002"/>
    </source>
</evidence>
<proteinExistence type="inferred from homology"/>
<dbReference type="Proteomes" id="UP001159042">
    <property type="component" value="Unassembled WGS sequence"/>
</dbReference>
<comment type="subcellular location">
    <subcellularLocation>
        <location evidence="2">Peroxisome</location>
    </subcellularLocation>
</comment>
<sequence length="978" mass="108859">MLHNVSGRGFTKLVAFSKAPDVHNLLSRKYLHAKPNFTKNTYNVSRGNYNYLHETHIKFFENLLGDQRVIMDLCDLEKYNVDWYNQVRGCSSIALKPKLTEEVSEILSYCDKNRLAVCPQGGNTSVVGGSVPVFDEVIISTELMNSIISLDEMSGILVCQAGCVLENLDNYLADKGLCVPIDLGSKGTCHIGGNVSTNAGGMRLFRHGNLHGNVLGLEVVKANGEILDCLSTLRKDNTGYHLKHLFIGSEGSLGFITKVALQCPPRPKSRNVALLGIETFDKVLTTFKKAKEQLGEIISAIDVMDEVTMEFINEMNNQKSPIGNYAYNLLIETTGSNDSHDSAKVDEFVRDVMESNLVLNGTVASEPSKIEAIWSIRENISDGYKRCNYVLYYDISLPLKDYYALVEDLRKRIGGKCKRIFGYGHLGDSNLHLQIEMNEYRPDLKDFIEPYIFKRVSEFNGSISAEHGLGFIKGKYLNLAKPAGCVALMRSLKKLLDPNGILNPYKETYNVQRKGFNELRQEHIHFFEELLGKHRAITDTPNLEKYNEDWINNLRGSTPMVLKPKTTQEVSRILSFCNENNLAVCPQAGNTGLVGGQLPVFDEIVISTELMNDVISLDVASGVVICQAGCILENIDKILAENGLMVPLDLGAKGSCHIGGNVSTNAGGLRLLRYGNLHGNVLGLEVVNANGEIIDCLSALKKDNTGYHLKHLFIGSEGTLGFITKVALQCPPRPKHTNVAFLGLQNFEKVLKTFKKVKEDLGEILSAVEVMDYKTMEFVNEKLSVKSPIGEYPFYLLIETSGSNSSHDGEKLEAFFEAALQKHLILNGTVASEPNKVNAIWSIREKIPDGFKFCGALFCYDLSLPLEHYFTIVDDTTKHLGKLPQKVFGFGHLGDGNLHLQIELHEFSKDVKENIEHFLFNRVKQLKGSFSAEHGIGFLKAQHLELARSENAVKLMKELKKLLDPKGILNPYKVLPRQ</sequence>
<evidence type="ECO:0000256" key="1">
    <source>
        <dbReference type="ARBA" id="ARBA00001974"/>
    </source>
</evidence>
<dbReference type="InterPro" id="IPR016167">
    <property type="entry name" value="FAD-bd_PCMH_sub1"/>
</dbReference>
<organism evidence="14 15">
    <name type="scientific">Exocentrus adspersus</name>
    <dbReference type="NCBI Taxonomy" id="1586481"/>
    <lineage>
        <taxon>Eukaryota</taxon>
        <taxon>Metazoa</taxon>
        <taxon>Ecdysozoa</taxon>
        <taxon>Arthropoda</taxon>
        <taxon>Hexapoda</taxon>
        <taxon>Insecta</taxon>
        <taxon>Pterygota</taxon>
        <taxon>Neoptera</taxon>
        <taxon>Endopterygota</taxon>
        <taxon>Coleoptera</taxon>
        <taxon>Polyphaga</taxon>
        <taxon>Cucujiformia</taxon>
        <taxon>Chrysomeloidea</taxon>
        <taxon>Cerambycidae</taxon>
        <taxon>Lamiinae</taxon>
        <taxon>Acanthocinini</taxon>
        <taxon>Exocentrus</taxon>
    </lineage>
</organism>
<evidence type="ECO:0000259" key="13">
    <source>
        <dbReference type="PROSITE" id="PS51387"/>
    </source>
</evidence>
<evidence type="ECO:0000256" key="5">
    <source>
        <dbReference type="ARBA" id="ARBA00022630"/>
    </source>
</evidence>
<dbReference type="Gene3D" id="1.10.45.10">
    <property type="entry name" value="Vanillyl-alcohol Oxidase, Chain A, domain 4"/>
    <property type="match status" value="2"/>
</dbReference>
<comment type="catalytic activity">
    <reaction evidence="12">
        <text>(R)-malate + A = oxaloacetate + AH2</text>
        <dbReference type="Rhea" id="RHEA:67460"/>
        <dbReference type="ChEBI" id="CHEBI:13193"/>
        <dbReference type="ChEBI" id="CHEBI:15588"/>
        <dbReference type="ChEBI" id="CHEBI:16452"/>
        <dbReference type="ChEBI" id="CHEBI:17499"/>
    </reaction>
    <physiologicalReaction direction="left-to-right" evidence="12">
        <dbReference type="Rhea" id="RHEA:67461"/>
    </physiologicalReaction>
</comment>